<evidence type="ECO:0000256" key="7">
    <source>
        <dbReference type="ARBA" id="ARBA00023242"/>
    </source>
</evidence>
<evidence type="ECO:0000256" key="3">
    <source>
        <dbReference type="ARBA" id="ARBA00022737"/>
    </source>
</evidence>
<feature type="compositionally biased region" description="Low complexity" evidence="9">
    <location>
        <begin position="482"/>
        <end position="497"/>
    </location>
</feature>
<feature type="compositionally biased region" description="Acidic residues" evidence="9">
    <location>
        <begin position="89"/>
        <end position="103"/>
    </location>
</feature>
<feature type="compositionally biased region" description="Polar residues" evidence="9">
    <location>
        <begin position="762"/>
        <end position="783"/>
    </location>
</feature>
<keyword evidence="2" id="KW-0479">Metal-binding</keyword>
<dbReference type="InterPro" id="IPR051574">
    <property type="entry name" value="ZnF_E-box_Homeobox"/>
</dbReference>
<feature type="region of interest" description="Disordered" evidence="9">
    <location>
        <begin position="60"/>
        <end position="128"/>
    </location>
</feature>
<feature type="compositionally biased region" description="Basic and acidic residues" evidence="9">
    <location>
        <begin position="104"/>
        <end position="128"/>
    </location>
</feature>
<keyword evidence="5" id="KW-0862">Zinc</keyword>
<feature type="compositionally biased region" description="Basic and acidic residues" evidence="9">
    <location>
        <begin position="812"/>
        <end position="824"/>
    </location>
</feature>
<feature type="domain" description="C2H2-type" evidence="10">
    <location>
        <begin position="252"/>
        <end position="279"/>
    </location>
</feature>
<proteinExistence type="predicted"/>
<evidence type="ECO:0000256" key="5">
    <source>
        <dbReference type="ARBA" id="ARBA00022833"/>
    </source>
</evidence>
<dbReference type="GO" id="GO:0005634">
    <property type="term" value="C:nucleus"/>
    <property type="evidence" value="ECO:0007669"/>
    <property type="project" value="UniProtKB-SubCell"/>
</dbReference>
<evidence type="ECO:0000259" key="10">
    <source>
        <dbReference type="PROSITE" id="PS50157"/>
    </source>
</evidence>
<dbReference type="FunFam" id="3.30.160.60:FF:000013">
    <property type="entry name" value="Putative zinc finger E-box-binding homeobox 2"/>
    <property type="match status" value="2"/>
</dbReference>
<feature type="compositionally biased region" description="Basic and acidic residues" evidence="9">
    <location>
        <begin position="784"/>
        <end position="795"/>
    </location>
</feature>
<feature type="compositionally biased region" description="Basic and acidic residues" evidence="9">
    <location>
        <begin position="371"/>
        <end position="380"/>
    </location>
</feature>
<dbReference type="InterPro" id="IPR009057">
    <property type="entry name" value="Homeodomain-like_sf"/>
</dbReference>
<feature type="compositionally biased region" description="Polar residues" evidence="9">
    <location>
        <begin position="842"/>
        <end position="857"/>
    </location>
</feature>
<feature type="compositionally biased region" description="Basic and acidic residues" evidence="9">
    <location>
        <begin position="1169"/>
        <end position="1184"/>
    </location>
</feature>
<dbReference type="Pfam" id="PF13894">
    <property type="entry name" value="zf-C2H2_4"/>
    <property type="match status" value="1"/>
</dbReference>
<evidence type="ECO:0000256" key="8">
    <source>
        <dbReference type="PROSITE-ProRule" id="PRU00042"/>
    </source>
</evidence>
<dbReference type="GO" id="GO:0000981">
    <property type="term" value="F:DNA-binding transcription factor activity, RNA polymerase II-specific"/>
    <property type="evidence" value="ECO:0007669"/>
    <property type="project" value="TreeGrafter"/>
</dbReference>
<accession>A0A914A2I1</accession>
<feature type="region of interest" description="Disordered" evidence="9">
    <location>
        <begin position="366"/>
        <end position="394"/>
    </location>
</feature>
<dbReference type="Proteomes" id="UP000887568">
    <property type="component" value="Unplaced"/>
</dbReference>
<protein>
    <recommendedName>
        <fullName evidence="10">C2H2-type domain-containing protein</fullName>
    </recommendedName>
</protein>
<feature type="region of interest" description="Disordered" evidence="9">
    <location>
        <begin position="1169"/>
        <end position="1191"/>
    </location>
</feature>
<comment type="subcellular location">
    <subcellularLocation>
        <location evidence="1">Nucleus</location>
    </subcellularLocation>
</comment>
<dbReference type="SMART" id="SM00355">
    <property type="entry name" value="ZnF_C2H2"/>
    <property type="match status" value="9"/>
</dbReference>
<dbReference type="GO" id="GO:0000978">
    <property type="term" value="F:RNA polymerase II cis-regulatory region sequence-specific DNA binding"/>
    <property type="evidence" value="ECO:0007669"/>
    <property type="project" value="TreeGrafter"/>
</dbReference>
<dbReference type="PANTHER" id="PTHR24391">
    <property type="entry name" value="HISTONE H4 TRANSCRIPTION FACTOR-RELATED"/>
    <property type="match status" value="1"/>
</dbReference>
<feature type="region of interest" description="Disordered" evidence="9">
    <location>
        <begin position="652"/>
        <end position="678"/>
    </location>
</feature>
<dbReference type="FunFam" id="3.30.160.60:FF:000100">
    <property type="entry name" value="Zinc finger 45-like"/>
    <property type="match status" value="1"/>
</dbReference>
<dbReference type="EnsemblMetazoa" id="XM_038202119.1">
    <property type="protein sequence ID" value="XP_038058047.1"/>
    <property type="gene ID" value="LOC119729527"/>
</dbReference>
<dbReference type="PANTHER" id="PTHR24391:SF27">
    <property type="entry name" value="ZINC FINGER PROTEIN 1"/>
    <property type="match status" value="1"/>
</dbReference>
<dbReference type="GO" id="GO:0000122">
    <property type="term" value="P:negative regulation of transcription by RNA polymerase II"/>
    <property type="evidence" value="ECO:0007669"/>
    <property type="project" value="UniProtKB-ARBA"/>
</dbReference>
<organism evidence="11 12">
    <name type="scientific">Patiria miniata</name>
    <name type="common">Bat star</name>
    <name type="synonym">Asterina miniata</name>
    <dbReference type="NCBI Taxonomy" id="46514"/>
    <lineage>
        <taxon>Eukaryota</taxon>
        <taxon>Metazoa</taxon>
        <taxon>Echinodermata</taxon>
        <taxon>Eleutherozoa</taxon>
        <taxon>Asterozoa</taxon>
        <taxon>Asteroidea</taxon>
        <taxon>Valvatacea</taxon>
        <taxon>Valvatida</taxon>
        <taxon>Asterinidae</taxon>
        <taxon>Patiria</taxon>
    </lineage>
</organism>
<evidence type="ECO:0000256" key="1">
    <source>
        <dbReference type="ARBA" id="ARBA00004123"/>
    </source>
</evidence>
<feature type="domain" description="C2H2-type" evidence="10">
    <location>
        <begin position="1086"/>
        <end position="1113"/>
    </location>
</feature>
<evidence type="ECO:0000313" key="11">
    <source>
        <dbReference type="EnsemblMetazoa" id="XP_038058047.1"/>
    </source>
</evidence>
<feature type="region of interest" description="Disordered" evidence="9">
    <location>
        <begin position="427"/>
        <end position="497"/>
    </location>
</feature>
<feature type="domain" description="C2H2-type" evidence="10">
    <location>
        <begin position="1114"/>
        <end position="1142"/>
    </location>
</feature>
<keyword evidence="12" id="KW-1185">Reference proteome</keyword>
<dbReference type="AlphaFoldDB" id="A0A914A2I1"/>
<dbReference type="GeneID" id="119729527"/>
<feature type="domain" description="C2H2-type" evidence="10">
    <location>
        <begin position="280"/>
        <end position="311"/>
    </location>
</feature>
<dbReference type="InterPro" id="IPR036236">
    <property type="entry name" value="Znf_C2H2_sf"/>
</dbReference>
<dbReference type="InterPro" id="IPR013087">
    <property type="entry name" value="Znf_C2H2_type"/>
</dbReference>
<dbReference type="FunFam" id="3.30.160.60:FF:000082">
    <property type="entry name" value="Putative zinc finger E-box-binding homeobox 2"/>
    <property type="match status" value="1"/>
</dbReference>
<sequence>MFGVEIRGFRDGKKRGDSLKCLVCGCMRENMPGETCRSLLVFPGHFAKFFGEVDEDLASSCSPDELSDHTDESPSPLSHSNYHGNSDGIESDTGDQSFSEDEQDIRVERVERRSPLGKLGKDPDSRVNLEEYLNRSDTAVIYPEPVDDIDNDSNGGTDCEDGKPVDCPYCDRSYKRITSLKEHIKYRHEKTISNFSCPECNYCFAYKSQLERHMATHMPGRNQVCDICNKAFVNIYRLQRHMLTHSTGNRKFKCGECGKAFKYKHHLKEHLRIHSGEKPYECPICRKRFSHSGSYSSHISSKKCSPLKENPVMVSHMPAPVKVMNGSLSPIPQQPMTNKITTVDEDPEPAPTDKMPSYMTQLHIKIPGSDSMKDVEKSDDSSTDQQTTPPNDAVKKVLQIVDATVSKLKLQGQNTDISKLTKVSKASNAPASAPTQVHSPISAPLSAPLPTQAAPIVTPTAPLPSPPAPPSPTQQPQPILSPTPSTSSSQSSPMLPTPEKVVLPEISKERLTSSNPVLLPVNGAKPNKIYSIVDYTLRKVHEAQAIAKCLESQRGYGCIPYLDNKGTGCKYCGREFESPIELHQHERYLCELNEDVQKVKGYNNSNLTKYYEYQREVLASMDRARERRPSTDSEMNDTISNNMSETESLASPLTSVHSPKECNGNLLSRSQENDNSKTSEIYHNGLNQISEAQEHALRAFYAMHARPSEDGLEKISLAMNLKPSFVETWFKRTRKLEEEGCDPSLKSLGLMKKNCINNNLLRTQSPGKQINGYTEVSETASNDSRSRVATPERRYSPRAASSPRSTSTVESHPYDRLEQLELSRRQNGLKNLSLRDREEHSNCNSPATVSSRPSPRQTVDEAPLDLSLPKHTSRNLPLSSMSPKLVYGYNYPPLYTTAGSYIFQSYNPDGSRANLCLENTLKAHSHCPNGNLVLKRPYAEPYFAYVPMPNRYPPKRMKYPEGMEFVNGASYPTSPLTEVYASAMMKGTYPPITPLQVETTQPPTYRHNIVGSNGMHNNGISDLAMAVEDSLGELSPNRDRRRRDRPLRTSAGLYSCTQCPKTFQKHSSLLRHVYEHSGEPKSKRPHECKECGKAFKHKHHLMEHTRLHSGEKPYQCDKCLKKFSHSGSYSQHMNHRYSYCRKEDTLGRGMGKGTPEEEEEDMMMETGEIDRCDKQNGMRYKEDVIPASPLD</sequence>
<feature type="compositionally biased region" description="Polar residues" evidence="9">
    <location>
        <begin position="73"/>
        <end position="84"/>
    </location>
</feature>
<reference evidence="11" key="1">
    <citation type="submission" date="2022-11" db="UniProtKB">
        <authorList>
            <consortium name="EnsemblMetazoa"/>
        </authorList>
    </citation>
    <scope>IDENTIFICATION</scope>
</reference>
<dbReference type="RefSeq" id="XP_038058047.1">
    <property type="nucleotide sequence ID" value="XM_038202119.1"/>
</dbReference>
<keyword evidence="3" id="KW-0677">Repeat</keyword>
<dbReference type="FunFam" id="3.30.160.60:FF:001498">
    <property type="entry name" value="Zinc finger protein 404"/>
    <property type="match status" value="1"/>
</dbReference>
<feature type="domain" description="C2H2-type" evidence="10">
    <location>
        <begin position="1054"/>
        <end position="1081"/>
    </location>
</feature>
<feature type="domain" description="C2H2-type" evidence="10">
    <location>
        <begin position="223"/>
        <end position="250"/>
    </location>
</feature>
<feature type="region of interest" description="Disordered" evidence="9">
    <location>
        <begin position="762"/>
        <end position="871"/>
    </location>
</feature>
<dbReference type="SUPFAM" id="SSF46689">
    <property type="entry name" value="Homeodomain-like"/>
    <property type="match status" value="1"/>
</dbReference>
<evidence type="ECO:0000313" key="12">
    <source>
        <dbReference type="Proteomes" id="UP000887568"/>
    </source>
</evidence>
<keyword evidence="4 8" id="KW-0863">Zinc-finger</keyword>
<dbReference type="OrthoDB" id="7491548at2759"/>
<evidence type="ECO:0000256" key="2">
    <source>
        <dbReference type="ARBA" id="ARBA00022723"/>
    </source>
</evidence>
<dbReference type="Pfam" id="PF12874">
    <property type="entry name" value="zf-met"/>
    <property type="match status" value="1"/>
</dbReference>
<dbReference type="Gene3D" id="3.30.160.60">
    <property type="entry name" value="Classic Zinc Finger"/>
    <property type="match status" value="6"/>
</dbReference>
<dbReference type="PROSITE" id="PS50157">
    <property type="entry name" value="ZINC_FINGER_C2H2_2"/>
    <property type="match status" value="8"/>
</dbReference>
<evidence type="ECO:0000256" key="4">
    <source>
        <dbReference type="ARBA" id="ARBA00022771"/>
    </source>
</evidence>
<evidence type="ECO:0000256" key="9">
    <source>
        <dbReference type="SAM" id="MobiDB-lite"/>
    </source>
</evidence>
<dbReference type="SUPFAM" id="SSF57667">
    <property type="entry name" value="beta-beta-alpha zinc fingers"/>
    <property type="match status" value="5"/>
</dbReference>
<dbReference type="PROSITE" id="PS00028">
    <property type="entry name" value="ZINC_FINGER_C2H2_1"/>
    <property type="match status" value="4"/>
</dbReference>
<dbReference type="Pfam" id="PF00096">
    <property type="entry name" value="zf-C2H2"/>
    <property type="match status" value="4"/>
</dbReference>
<name>A0A914A2I1_PATMI</name>
<feature type="domain" description="C2H2-type" evidence="10">
    <location>
        <begin position="165"/>
        <end position="188"/>
    </location>
</feature>
<feature type="compositionally biased region" description="Pro residues" evidence="9">
    <location>
        <begin position="461"/>
        <end position="481"/>
    </location>
</feature>
<feature type="domain" description="C2H2-type" evidence="10">
    <location>
        <begin position="195"/>
        <end position="222"/>
    </location>
</feature>
<dbReference type="OMA" id="EDHENCT"/>
<feature type="compositionally biased region" description="Low complexity" evidence="9">
    <location>
        <begin position="439"/>
        <end position="450"/>
    </location>
</feature>
<keyword evidence="6" id="KW-0238">DNA-binding</keyword>
<evidence type="ECO:0000256" key="6">
    <source>
        <dbReference type="ARBA" id="ARBA00023125"/>
    </source>
</evidence>
<feature type="compositionally biased region" description="Polar residues" evidence="9">
    <location>
        <begin position="427"/>
        <end position="438"/>
    </location>
</feature>
<dbReference type="GO" id="GO:0008270">
    <property type="term" value="F:zinc ion binding"/>
    <property type="evidence" value="ECO:0007669"/>
    <property type="project" value="UniProtKB-KW"/>
</dbReference>
<keyword evidence="7" id="KW-0539">Nucleus</keyword>
<dbReference type="Gene3D" id="1.10.10.60">
    <property type="entry name" value="Homeodomain-like"/>
    <property type="match status" value="1"/>
</dbReference>
<feature type="compositionally biased region" description="Low complexity" evidence="9">
    <location>
        <begin position="797"/>
        <end position="808"/>
    </location>
</feature>